<dbReference type="CDD" id="cd07043">
    <property type="entry name" value="STAS_anti-anti-sigma_factors"/>
    <property type="match status" value="1"/>
</dbReference>
<dbReference type="SUPFAM" id="SSF52091">
    <property type="entry name" value="SpoIIaa-like"/>
    <property type="match status" value="1"/>
</dbReference>
<evidence type="ECO:0000256" key="1">
    <source>
        <dbReference type="ARBA" id="ARBA00009013"/>
    </source>
</evidence>
<feature type="domain" description="STAS" evidence="3">
    <location>
        <begin position="1"/>
        <end position="109"/>
    </location>
</feature>
<evidence type="ECO:0000259" key="3">
    <source>
        <dbReference type="PROSITE" id="PS50801"/>
    </source>
</evidence>
<dbReference type="EMBL" id="MCHX01000008">
    <property type="protein sequence ID" value="OFJ54945.1"/>
    <property type="molecule type" value="Genomic_DNA"/>
</dbReference>
<dbReference type="Proteomes" id="UP000178953">
    <property type="component" value="Unassembled WGS sequence"/>
</dbReference>
<evidence type="ECO:0000313" key="5">
    <source>
        <dbReference type="Proteomes" id="UP000178953"/>
    </source>
</evidence>
<protein>
    <recommendedName>
        <fullName evidence="2">Anti-sigma factor antagonist</fullName>
    </recommendedName>
</protein>
<dbReference type="InterPro" id="IPR003658">
    <property type="entry name" value="Anti-sigma_ant"/>
</dbReference>
<dbReference type="Pfam" id="PF01740">
    <property type="entry name" value="STAS"/>
    <property type="match status" value="1"/>
</dbReference>
<accession>A0A1E8Q9A8</accession>
<reference evidence="4 5" key="1">
    <citation type="submission" date="2016-09" db="EMBL/GenBank/DDBJ databases">
        <title>genome sequence of Mycobacterium sp. 739 SCH.</title>
        <authorList>
            <person name="Greninger A.L."/>
            <person name="Qin X."/>
            <person name="Jerome K."/>
            <person name="Vora S."/>
            <person name="Quinn K."/>
        </authorList>
    </citation>
    <scope>NUCLEOTIDE SEQUENCE [LARGE SCALE GENOMIC DNA]</scope>
    <source>
        <strain evidence="4 5">SCH</strain>
    </source>
</reference>
<dbReference type="NCBIfam" id="TIGR00377">
    <property type="entry name" value="ant_ant_sig"/>
    <property type="match status" value="1"/>
</dbReference>
<dbReference type="AlphaFoldDB" id="A0A1E8Q9A8"/>
<dbReference type="InterPro" id="IPR002645">
    <property type="entry name" value="STAS_dom"/>
</dbReference>
<comment type="caution">
    <text evidence="4">The sequence shown here is derived from an EMBL/GenBank/DDBJ whole genome shotgun (WGS) entry which is preliminary data.</text>
</comment>
<dbReference type="GO" id="GO:0043856">
    <property type="term" value="F:anti-sigma factor antagonist activity"/>
    <property type="evidence" value="ECO:0007669"/>
    <property type="project" value="InterPro"/>
</dbReference>
<organism evidence="4 5">
    <name type="scientific">Mycolicibacterium grossiae</name>
    <dbReference type="NCBI Taxonomy" id="1552759"/>
    <lineage>
        <taxon>Bacteria</taxon>
        <taxon>Bacillati</taxon>
        <taxon>Actinomycetota</taxon>
        <taxon>Actinomycetes</taxon>
        <taxon>Mycobacteriales</taxon>
        <taxon>Mycobacteriaceae</taxon>
        <taxon>Mycolicibacterium</taxon>
    </lineage>
</organism>
<dbReference type="PANTHER" id="PTHR33495:SF13">
    <property type="entry name" value="ANTI-SIGMA-F FACTOR ANTAGONIST RSFB"/>
    <property type="match status" value="1"/>
</dbReference>
<name>A0A1E8Q9A8_9MYCO</name>
<dbReference type="PANTHER" id="PTHR33495">
    <property type="entry name" value="ANTI-SIGMA FACTOR ANTAGONIST TM_1081-RELATED-RELATED"/>
    <property type="match status" value="1"/>
</dbReference>
<dbReference type="InterPro" id="IPR036513">
    <property type="entry name" value="STAS_dom_sf"/>
</dbReference>
<keyword evidence="5" id="KW-1185">Reference proteome</keyword>
<sequence length="111" mass="11385">MDVSTTHRDGAVIVAVRGDIDLVTASTFSREVFAALDGDPALLVIDLTAVDFLASIGLGTLVDARTTAPPEVRVVVVADGPATSRPIRITGVDDAVPLYATVADALRAAQG</sequence>
<dbReference type="PROSITE" id="PS50801">
    <property type="entry name" value="STAS"/>
    <property type="match status" value="1"/>
</dbReference>
<gene>
    <name evidence="4" type="ORF">BEL07_05075</name>
</gene>
<comment type="similarity">
    <text evidence="1 2">Belongs to the anti-sigma-factor antagonist family.</text>
</comment>
<dbReference type="Gene3D" id="3.30.750.24">
    <property type="entry name" value="STAS domain"/>
    <property type="match status" value="1"/>
</dbReference>
<proteinExistence type="inferred from homology"/>
<evidence type="ECO:0000313" key="4">
    <source>
        <dbReference type="EMBL" id="OFJ54945.1"/>
    </source>
</evidence>
<evidence type="ECO:0000256" key="2">
    <source>
        <dbReference type="RuleBase" id="RU003749"/>
    </source>
</evidence>